<accession>A0AAV1PIH6</accession>
<feature type="compositionally biased region" description="Acidic residues" evidence="1">
    <location>
        <begin position="170"/>
        <end position="179"/>
    </location>
</feature>
<dbReference type="Proteomes" id="UP001314229">
    <property type="component" value="Unassembled WGS sequence"/>
</dbReference>
<name>A0AAV1PIH6_SCOSC</name>
<dbReference type="AlphaFoldDB" id="A0AAV1PIH6"/>
<evidence type="ECO:0000313" key="4">
    <source>
        <dbReference type="Proteomes" id="UP001314229"/>
    </source>
</evidence>
<dbReference type="EMBL" id="CAWUFR010000154">
    <property type="protein sequence ID" value="CAK6970324.1"/>
    <property type="molecule type" value="Genomic_DNA"/>
</dbReference>
<feature type="chain" id="PRO_5043651337" evidence="2">
    <location>
        <begin position="23"/>
        <end position="306"/>
    </location>
</feature>
<sequence>LSQLCGRSRSLGCLLLIQPALACSPTQFAIKTKFRALKPEGRLMPQSLTSWMMISLAGYIPTYGDRITARRFCLENQGPTAKESEKKHSLLEKLKKKMGIDVNDDTKSDHAETSAPKQKRSYTKNNKWAEKKTRKVGVDSQSDENVTVGELYMVLRMGVLKFDLCTQSMTDEDNDDEEKSDVSNDVQLRDPHEEDEQVTQTVFEPMANQLDDTLIHQPILQFEEHDLVIASITLLSTNTALITPDTAAIGDEASSSTAPHDVVCATIKLHRVNLLEGMISQFKDQALLKHRLKYYIHEKGANADGI</sequence>
<feature type="region of interest" description="Disordered" evidence="1">
    <location>
        <begin position="170"/>
        <end position="195"/>
    </location>
</feature>
<organism evidence="3 4">
    <name type="scientific">Scomber scombrus</name>
    <name type="common">Atlantic mackerel</name>
    <name type="synonym">Scomber vernalis</name>
    <dbReference type="NCBI Taxonomy" id="13677"/>
    <lineage>
        <taxon>Eukaryota</taxon>
        <taxon>Metazoa</taxon>
        <taxon>Chordata</taxon>
        <taxon>Craniata</taxon>
        <taxon>Vertebrata</taxon>
        <taxon>Euteleostomi</taxon>
        <taxon>Actinopterygii</taxon>
        <taxon>Neopterygii</taxon>
        <taxon>Teleostei</taxon>
        <taxon>Neoteleostei</taxon>
        <taxon>Acanthomorphata</taxon>
        <taxon>Pelagiaria</taxon>
        <taxon>Scombriformes</taxon>
        <taxon>Scombridae</taxon>
        <taxon>Scomber</taxon>
    </lineage>
</organism>
<feature type="signal peptide" evidence="2">
    <location>
        <begin position="1"/>
        <end position="22"/>
    </location>
</feature>
<feature type="non-terminal residue" evidence="3">
    <location>
        <position position="1"/>
    </location>
</feature>
<evidence type="ECO:0000256" key="2">
    <source>
        <dbReference type="SAM" id="SignalP"/>
    </source>
</evidence>
<keyword evidence="4" id="KW-1185">Reference proteome</keyword>
<reference evidence="3 4" key="1">
    <citation type="submission" date="2024-01" db="EMBL/GenBank/DDBJ databases">
        <authorList>
            <person name="Alioto T."/>
            <person name="Alioto T."/>
            <person name="Gomez Garrido J."/>
        </authorList>
    </citation>
    <scope>NUCLEOTIDE SEQUENCE [LARGE SCALE GENOMIC DNA]</scope>
</reference>
<evidence type="ECO:0000256" key="1">
    <source>
        <dbReference type="SAM" id="MobiDB-lite"/>
    </source>
</evidence>
<comment type="caution">
    <text evidence="3">The sequence shown here is derived from an EMBL/GenBank/DDBJ whole genome shotgun (WGS) entry which is preliminary data.</text>
</comment>
<keyword evidence="2" id="KW-0732">Signal</keyword>
<protein>
    <submittedName>
        <fullName evidence="3">Uncharacterized protein LOC125891993 isoform X1</fullName>
    </submittedName>
</protein>
<proteinExistence type="predicted"/>
<evidence type="ECO:0000313" key="3">
    <source>
        <dbReference type="EMBL" id="CAK6970324.1"/>
    </source>
</evidence>
<feature type="region of interest" description="Disordered" evidence="1">
    <location>
        <begin position="101"/>
        <end position="142"/>
    </location>
</feature>
<gene>
    <name evidence="3" type="ORF">FSCOSCO3_A003591</name>
</gene>